<keyword evidence="2" id="KW-0472">Membrane</keyword>
<proteinExistence type="predicted"/>
<keyword evidence="2" id="KW-0812">Transmembrane</keyword>
<feature type="compositionally biased region" description="Basic and acidic residues" evidence="1">
    <location>
        <begin position="26"/>
        <end position="39"/>
    </location>
</feature>
<evidence type="ECO:0000313" key="3">
    <source>
        <dbReference type="EMBL" id="QDH90669.1"/>
    </source>
</evidence>
<keyword evidence="2" id="KW-1133">Transmembrane helix</keyword>
<feature type="compositionally biased region" description="Basic residues" evidence="1">
    <location>
        <begin position="9"/>
        <end position="21"/>
    </location>
</feature>
<feature type="transmembrane region" description="Helical" evidence="2">
    <location>
        <begin position="57"/>
        <end position="76"/>
    </location>
</feature>
<feature type="region of interest" description="Disordered" evidence="1">
    <location>
        <begin position="1"/>
        <end position="39"/>
    </location>
</feature>
<organism evidence="3">
    <name type="scientific">Leviviridae sp</name>
    <dbReference type="NCBI Taxonomy" id="2027243"/>
    <lineage>
        <taxon>Viruses</taxon>
        <taxon>Riboviria</taxon>
        <taxon>Orthornavirae</taxon>
        <taxon>Lenarviricota</taxon>
        <taxon>Leviviricetes</taxon>
        <taxon>Norzivirales</taxon>
        <taxon>Fiersviridae</taxon>
    </lineage>
</organism>
<gene>
    <name evidence="3" type="ORF">H4RhizoLitter20226_000002</name>
</gene>
<protein>
    <submittedName>
        <fullName evidence="3">Uncharacterized protein</fullName>
    </submittedName>
</protein>
<sequence length="86" mass="9731">MTGDNGKHPMFRRRKPKKHQVLHPNPELRSEDRRKVGGRRVTDDLPVATKRAYKTQAVAVVVVVLNFLYLVVEALVSGCSTLPRLL</sequence>
<name>A0A514DAP3_9VIRU</name>
<accession>A0A514DAP3</accession>
<evidence type="ECO:0000256" key="1">
    <source>
        <dbReference type="SAM" id="MobiDB-lite"/>
    </source>
</evidence>
<reference evidence="3" key="1">
    <citation type="submission" date="2019-05" db="EMBL/GenBank/DDBJ databases">
        <title>Metatranscriptomic reconstruction reveals RNA viruses with the potential to shape carbon cycling in soil.</title>
        <authorList>
            <person name="Starr E.P."/>
            <person name="Nuccio E."/>
            <person name="Pett-Ridge J."/>
            <person name="Banfield J.F."/>
            <person name="Firestone M.K."/>
        </authorList>
    </citation>
    <scope>NUCLEOTIDE SEQUENCE</scope>
    <source>
        <strain evidence="3">H4_Rhizo_Litter_20_scaffold_226</strain>
    </source>
</reference>
<evidence type="ECO:0000256" key="2">
    <source>
        <dbReference type="SAM" id="Phobius"/>
    </source>
</evidence>
<dbReference type="EMBL" id="MN035706">
    <property type="protein sequence ID" value="QDH90669.1"/>
    <property type="molecule type" value="Genomic_RNA"/>
</dbReference>